<dbReference type="Proteomes" id="UP000575898">
    <property type="component" value="Unassembled WGS sequence"/>
</dbReference>
<dbReference type="GO" id="GO:0046464">
    <property type="term" value="P:acylglycerol catabolic process"/>
    <property type="evidence" value="ECO:0007669"/>
    <property type="project" value="TreeGrafter"/>
</dbReference>
<dbReference type="InterPro" id="IPR000639">
    <property type="entry name" value="Epox_hydrolase-like"/>
</dbReference>
<reference evidence="3 4" key="1">
    <citation type="submission" date="2020-08" db="EMBL/GenBank/DDBJ databases">
        <title>Genomic Encyclopedia of Type Strains, Phase IV (KMG-IV): sequencing the most valuable type-strain genomes for metagenomic binning, comparative biology and taxonomic classification.</title>
        <authorList>
            <person name="Goeker M."/>
        </authorList>
    </citation>
    <scope>NUCLEOTIDE SEQUENCE [LARGE SCALE GENOMIC DNA]</scope>
    <source>
        <strain evidence="3 4">DSM 27165</strain>
    </source>
</reference>
<evidence type="ECO:0000256" key="1">
    <source>
        <dbReference type="SAM" id="SignalP"/>
    </source>
</evidence>
<organism evidence="3 4">
    <name type="scientific">Chitinivorax tropicus</name>
    <dbReference type="NCBI Taxonomy" id="714531"/>
    <lineage>
        <taxon>Bacteria</taxon>
        <taxon>Pseudomonadati</taxon>
        <taxon>Pseudomonadota</taxon>
        <taxon>Betaproteobacteria</taxon>
        <taxon>Chitinivorax</taxon>
    </lineage>
</organism>
<evidence type="ECO:0000313" key="4">
    <source>
        <dbReference type="Proteomes" id="UP000575898"/>
    </source>
</evidence>
<dbReference type="InterPro" id="IPR002052">
    <property type="entry name" value="DNA_methylase_N6_adenine_CS"/>
</dbReference>
<protein>
    <submittedName>
        <fullName evidence="3">Pimeloyl-ACP methyl ester carboxylesterase</fullName>
    </submittedName>
</protein>
<feature type="signal peptide" evidence="1">
    <location>
        <begin position="1"/>
        <end position="26"/>
    </location>
</feature>
<comment type="caution">
    <text evidence="3">The sequence shown here is derived from an EMBL/GenBank/DDBJ whole genome shotgun (WGS) entry which is preliminary data.</text>
</comment>
<dbReference type="GO" id="GO:0047372">
    <property type="term" value="F:monoacylglycerol lipase activity"/>
    <property type="evidence" value="ECO:0007669"/>
    <property type="project" value="TreeGrafter"/>
</dbReference>
<dbReference type="PRINTS" id="PR00412">
    <property type="entry name" value="EPOXHYDRLASE"/>
</dbReference>
<gene>
    <name evidence="3" type="ORF">HNQ59_003676</name>
</gene>
<evidence type="ECO:0000259" key="2">
    <source>
        <dbReference type="Pfam" id="PF00561"/>
    </source>
</evidence>
<evidence type="ECO:0000313" key="3">
    <source>
        <dbReference type="EMBL" id="MBB5020357.1"/>
    </source>
</evidence>
<feature type="chain" id="PRO_5032495511" evidence="1">
    <location>
        <begin position="27"/>
        <end position="309"/>
    </location>
</feature>
<dbReference type="GO" id="GO:0016020">
    <property type="term" value="C:membrane"/>
    <property type="evidence" value="ECO:0007669"/>
    <property type="project" value="TreeGrafter"/>
</dbReference>
<dbReference type="Gene3D" id="3.40.50.1820">
    <property type="entry name" value="alpha/beta hydrolase"/>
    <property type="match status" value="1"/>
</dbReference>
<sequence length="309" mass="34381">MIRRFLITLAALSFTLLGGGCSSEQAVQTAIQFERKLSHLERKQVTIDGHTVFYQEGGAGDTILMLHGFGADADNWTRFARPITGQYHVIAPDLPGSGESSRLQQANYSIPSQAQRVLALLDALKIDKAHLVGNSMGGYIAAWFAANHPERVRSLALFDNAGVLGPHLSPFYQSLQNGRNRLVVAHPAQFDDLWQLVFANPPYLPGFAKQYLADKAYQHRDFNQKIFNEVREPYLPLEPLLPKIVAPTLIVWGEADQVLDISSIAVMKTHLTHTQPEVVTLPGVGHLPMVEQPKQTARIYLDFIQRIRG</sequence>
<dbReference type="EMBL" id="JACHHY010000032">
    <property type="protein sequence ID" value="MBB5020357.1"/>
    <property type="molecule type" value="Genomic_DNA"/>
</dbReference>
<feature type="domain" description="AB hydrolase-1" evidence="2">
    <location>
        <begin position="62"/>
        <end position="291"/>
    </location>
</feature>
<keyword evidence="4" id="KW-1185">Reference proteome</keyword>
<dbReference type="PANTHER" id="PTHR43798">
    <property type="entry name" value="MONOACYLGLYCEROL LIPASE"/>
    <property type="match status" value="1"/>
</dbReference>
<dbReference type="SUPFAM" id="SSF53474">
    <property type="entry name" value="alpha/beta-Hydrolases"/>
    <property type="match status" value="1"/>
</dbReference>
<dbReference type="InterPro" id="IPR000073">
    <property type="entry name" value="AB_hydrolase_1"/>
</dbReference>
<proteinExistence type="predicted"/>
<dbReference type="InterPro" id="IPR029058">
    <property type="entry name" value="AB_hydrolase_fold"/>
</dbReference>
<dbReference type="PROSITE" id="PS51257">
    <property type="entry name" value="PROKAR_LIPOPROTEIN"/>
    <property type="match status" value="1"/>
</dbReference>
<keyword evidence="1" id="KW-0732">Signal</keyword>
<name>A0A840MT27_9PROT</name>
<dbReference type="GO" id="GO:0003676">
    <property type="term" value="F:nucleic acid binding"/>
    <property type="evidence" value="ECO:0007669"/>
    <property type="project" value="InterPro"/>
</dbReference>
<dbReference type="PANTHER" id="PTHR43798:SF5">
    <property type="entry name" value="MONOACYLGLYCEROL LIPASE ABHD6"/>
    <property type="match status" value="1"/>
</dbReference>
<dbReference type="InterPro" id="IPR050266">
    <property type="entry name" value="AB_hydrolase_sf"/>
</dbReference>
<dbReference type="RefSeq" id="WP_184041758.1">
    <property type="nucleotide sequence ID" value="NZ_JACHHY010000032.1"/>
</dbReference>
<accession>A0A840MT27</accession>
<dbReference type="Pfam" id="PF00561">
    <property type="entry name" value="Abhydrolase_1"/>
    <property type="match status" value="1"/>
</dbReference>
<dbReference type="GO" id="GO:0032259">
    <property type="term" value="P:methylation"/>
    <property type="evidence" value="ECO:0007669"/>
    <property type="project" value="InterPro"/>
</dbReference>
<dbReference type="AlphaFoldDB" id="A0A840MT27"/>
<dbReference type="GO" id="GO:0008168">
    <property type="term" value="F:methyltransferase activity"/>
    <property type="evidence" value="ECO:0007669"/>
    <property type="project" value="InterPro"/>
</dbReference>
<dbReference type="PRINTS" id="PR00111">
    <property type="entry name" value="ABHYDROLASE"/>
</dbReference>
<dbReference type="PROSITE" id="PS00092">
    <property type="entry name" value="N6_MTASE"/>
    <property type="match status" value="1"/>
</dbReference>